<dbReference type="GO" id="GO:0009279">
    <property type="term" value="C:cell outer membrane"/>
    <property type="evidence" value="ECO:0007669"/>
    <property type="project" value="UniProtKB-SubCell"/>
</dbReference>
<keyword evidence="6 8" id="KW-0472">Membrane</keyword>
<keyword evidence="3 8" id="KW-1134">Transmembrane beta strand</keyword>
<gene>
    <name evidence="13" type="ORF">SG34_002740</name>
</gene>
<keyword evidence="10" id="KW-0732">Signal</keyword>
<feature type="signal peptide" evidence="10">
    <location>
        <begin position="1"/>
        <end position="23"/>
    </location>
</feature>
<evidence type="ECO:0000313" key="13">
    <source>
        <dbReference type="EMBL" id="WDE05870.1"/>
    </source>
</evidence>
<dbReference type="PANTHER" id="PTHR47234:SF2">
    <property type="entry name" value="TONB-DEPENDENT RECEPTOR"/>
    <property type="match status" value="1"/>
</dbReference>
<keyword evidence="2 8" id="KW-0813">Transport</keyword>
<evidence type="ECO:0000256" key="5">
    <source>
        <dbReference type="ARBA" id="ARBA00023077"/>
    </source>
</evidence>
<evidence type="ECO:0000256" key="6">
    <source>
        <dbReference type="ARBA" id="ARBA00023136"/>
    </source>
</evidence>
<keyword evidence="5 9" id="KW-0798">TonB box</keyword>
<comment type="similarity">
    <text evidence="8 9">Belongs to the TonB-dependent receptor family.</text>
</comment>
<feature type="chain" id="PRO_5041898981" evidence="10">
    <location>
        <begin position="24"/>
        <end position="1017"/>
    </location>
</feature>
<dbReference type="KEGG" id="tvd:SG34_002740"/>
<keyword evidence="13" id="KW-0675">Receptor</keyword>
<feature type="domain" description="TonB-dependent receptor-like beta-barrel" evidence="11">
    <location>
        <begin position="428"/>
        <end position="975"/>
    </location>
</feature>
<evidence type="ECO:0000256" key="1">
    <source>
        <dbReference type="ARBA" id="ARBA00004571"/>
    </source>
</evidence>
<dbReference type="Proteomes" id="UP000032352">
    <property type="component" value="Chromosome"/>
</dbReference>
<dbReference type="RefSeq" id="WP_044836772.1">
    <property type="nucleotide sequence ID" value="NZ_CP059733.1"/>
</dbReference>
<evidence type="ECO:0000313" key="14">
    <source>
        <dbReference type="Proteomes" id="UP000032352"/>
    </source>
</evidence>
<name>A0AAE9Z4E4_9GAMM</name>
<evidence type="ECO:0000256" key="3">
    <source>
        <dbReference type="ARBA" id="ARBA00022452"/>
    </source>
</evidence>
<evidence type="ECO:0000256" key="8">
    <source>
        <dbReference type="PROSITE-ProRule" id="PRU01360"/>
    </source>
</evidence>
<dbReference type="InterPro" id="IPR039426">
    <property type="entry name" value="TonB-dep_rcpt-like"/>
</dbReference>
<reference evidence="13 14" key="2">
    <citation type="journal article" date="2022" name="Mar. Drugs">
        <title>Bioassay-Guided Fractionation Leads to the Detection of Cholic Acid Generated by the Rare Thalassomonas sp.</title>
        <authorList>
            <person name="Pheiffer F."/>
            <person name="Schneider Y.K."/>
            <person name="Hansen E.H."/>
            <person name="Andersen J.H."/>
            <person name="Isaksson J."/>
            <person name="Busche T."/>
            <person name="R C."/>
            <person name="Kalinowski J."/>
            <person name="Zyl L.V."/>
            <person name="Trindade M."/>
        </authorList>
    </citation>
    <scope>NUCLEOTIDE SEQUENCE [LARGE SCALE GENOMIC DNA]</scope>
    <source>
        <strain evidence="13 14">XOM25</strain>
    </source>
</reference>
<reference evidence="13 14" key="1">
    <citation type="journal article" date="2015" name="Genome Announc.">
        <title>Draft Genome Sequences of Marine Isolates of Thalassomonas viridans and Thalassomonas actiniarum.</title>
        <authorList>
            <person name="Olonade I."/>
            <person name="van Zyl L.J."/>
            <person name="Trindade M."/>
        </authorList>
    </citation>
    <scope>NUCLEOTIDE SEQUENCE [LARGE SCALE GENOMIC DNA]</scope>
    <source>
        <strain evidence="13 14">XOM25</strain>
    </source>
</reference>
<dbReference type="PANTHER" id="PTHR47234">
    <property type="match status" value="1"/>
</dbReference>
<evidence type="ECO:0000256" key="9">
    <source>
        <dbReference type="RuleBase" id="RU003357"/>
    </source>
</evidence>
<proteinExistence type="inferred from homology"/>
<organism evidence="13 14">
    <name type="scientific">Thalassomonas viridans</name>
    <dbReference type="NCBI Taxonomy" id="137584"/>
    <lineage>
        <taxon>Bacteria</taxon>
        <taxon>Pseudomonadati</taxon>
        <taxon>Pseudomonadota</taxon>
        <taxon>Gammaproteobacteria</taxon>
        <taxon>Alteromonadales</taxon>
        <taxon>Colwelliaceae</taxon>
        <taxon>Thalassomonas</taxon>
    </lineage>
</organism>
<evidence type="ECO:0000259" key="12">
    <source>
        <dbReference type="Pfam" id="PF07715"/>
    </source>
</evidence>
<dbReference type="EMBL" id="CP059733">
    <property type="protein sequence ID" value="WDE05870.1"/>
    <property type="molecule type" value="Genomic_DNA"/>
</dbReference>
<dbReference type="Gene3D" id="2.170.130.10">
    <property type="entry name" value="TonB-dependent receptor, plug domain"/>
    <property type="match status" value="1"/>
</dbReference>
<dbReference type="AlphaFoldDB" id="A0AAE9Z4E4"/>
<evidence type="ECO:0000256" key="2">
    <source>
        <dbReference type="ARBA" id="ARBA00022448"/>
    </source>
</evidence>
<sequence>MKKNLITLAIFTGSSFIGSQAQAFNGGQLPENEVSRATIVQQPIVEHKLDDEQTEKITITGSRLRRDSFSVATPLVTISKEAIEDAGIGSLATILVEEIPALSESLSNTNTQSSITATGLSTVNLRNLGTDRTLTLIDGRRVVSNSYNGNYVSLSTIPAGMVDKVEVITGGASATYGSDAIAGVVNIITQQDKEGLEFKVRSGETPEGGGEELTLDFNYGSEFNRGRGYFYFSTTYDKQGEIAWNERDRAAIETDFDYDEERMCNTNGTIDGDQCVRDISQSDWRARSDGLPGGVFVEGSGGIGGFWYNSDGLQSNWNEERDGINYRQWDKIRTPEDTFSAAFKVNYDLSDDITSSFQIQYSNNQSENVKAPEDEYEGSLVLVIDPVTGETSRVKSSKIPLTNPYIPEEILAATDSDIKWDRRMYEVGNVTTDNERETIRTWAGLQGNLFDGDWDWDVSVGYGNFQQEQKRLNEINVLNLKQALDAEYAGDGTTIQCADSDAREAGCVPVNLFGEGSITPEAADWIRANPTISKEIEQLSVIGYIAGDLFTLPAGPVPVVIGAEYRKDKQKIGTSYDQQYGGITFNIVPAFEGEIDVKEVFVEAAFPLLADVPLARSLTAETSLRLADYSHENIDLMSSYKLGLTWEPVAGYMLRANYARSQRAPNITEVLSPPRGDYDDFVDICEGVTASSTAAGHENCRKEASIAALISADAGFVFEDDNNGYSPNAGNEQLKEETGDTYTFGITMAPGFIENLQLAVDYYDISVDGAIEEIDNNEIINQCYNSSSDWGKSNEFCNQITRDSDGQIVEVMQRLYNLGELSTRGYDIALAYQYDLGELGRLQFKADMTHVIEYTKTYLGNDGEETLNYKGELESGIFDDSISASLSWRHNNWRISWSTKYKSDIVDSHERVEEYQALLAANDENCAAGDQACVADPETPNYLYYGSYIKHNFSASYTTEWQDSEIRLFAGVNNVFDDKGPFVPRGGAVGETGIGNFGSSYGGGVGRFIYLGSEVKF</sequence>
<dbReference type="InterPro" id="IPR000531">
    <property type="entry name" value="Beta-barrel_TonB"/>
</dbReference>
<dbReference type="InterPro" id="IPR012910">
    <property type="entry name" value="Plug_dom"/>
</dbReference>
<keyword evidence="4 8" id="KW-0812">Transmembrane</keyword>
<evidence type="ECO:0000256" key="7">
    <source>
        <dbReference type="ARBA" id="ARBA00023237"/>
    </source>
</evidence>
<feature type="domain" description="TonB-dependent receptor plug" evidence="12">
    <location>
        <begin position="71"/>
        <end position="184"/>
    </location>
</feature>
<keyword evidence="7 8" id="KW-0998">Cell outer membrane</keyword>
<evidence type="ECO:0000259" key="11">
    <source>
        <dbReference type="Pfam" id="PF00593"/>
    </source>
</evidence>
<protein>
    <submittedName>
        <fullName evidence="13">TonB-dependent receptor</fullName>
    </submittedName>
</protein>
<accession>A0AAE9Z4E4</accession>
<evidence type="ECO:0000256" key="4">
    <source>
        <dbReference type="ARBA" id="ARBA00022692"/>
    </source>
</evidence>
<dbReference type="SUPFAM" id="SSF56935">
    <property type="entry name" value="Porins"/>
    <property type="match status" value="1"/>
</dbReference>
<keyword evidence="14" id="KW-1185">Reference proteome</keyword>
<dbReference type="InterPro" id="IPR037066">
    <property type="entry name" value="Plug_dom_sf"/>
</dbReference>
<dbReference type="InterPro" id="IPR036942">
    <property type="entry name" value="Beta-barrel_TonB_sf"/>
</dbReference>
<dbReference type="Pfam" id="PF00593">
    <property type="entry name" value="TonB_dep_Rec_b-barrel"/>
    <property type="match status" value="1"/>
</dbReference>
<evidence type="ECO:0000256" key="10">
    <source>
        <dbReference type="SAM" id="SignalP"/>
    </source>
</evidence>
<dbReference type="PROSITE" id="PS52016">
    <property type="entry name" value="TONB_DEPENDENT_REC_3"/>
    <property type="match status" value="1"/>
</dbReference>
<comment type="subcellular location">
    <subcellularLocation>
        <location evidence="1 8">Cell outer membrane</location>
        <topology evidence="1 8">Multi-pass membrane protein</topology>
    </subcellularLocation>
</comment>
<dbReference type="Pfam" id="PF07715">
    <property type="entry name" value="Plug"/>
    <property type="match status" value="1"/>
</dbReference>
<dbReference type="Gene3D" id="2.40.170.20">
    <property type="entry name" value="TonB-dependent receptor, beta-barrel domain"/>
    <property type="match status" value="1"/>
</dbReference>